<dbReference type="OrthoDB" id="9804686at2"/>
<proteinExistence type="inferred from homology"/>
<dbReference type="GO" id="GO:0016788">
    <property type="term" value="F:hydrolase activity, acting on ester bonds"/>
    <property type="evidence" value="ECO:0007669"/>
    <property type="project" value="UniProtKB-ARBA"/>
</dbReference>
<feature type="domain" description="SGNH hydrolase-type esterase" evidence="3">
    <location>
        <begin position="28"/>
        <end position="184"/>
    </location>
</feature>
<dbReference type="PANTHER" id="PTHR43695">
    <property type="entry name" value="PUTATIVE (AFU_ORTHOLOGUE AFUA_2G17250)-RELATED"/>
    <property type="match status" value="1"/>
</dbReference>
<dbReference type="InterPro" id="IPR036514">
    <property type="entry name" value="SGNH_hydro_sf"/>
</dbReference>
<name>A0A4R2EVT2_9BACT</name>
<comment type="caution">
    <text evidence="4">The sequence shown here is derived from an EMBL/GenBank/DDBJ whole genome shotgun (WGS) entry which is preliminary data.</text>
</comment>
<organism evidence="4 5">
    <name type="scientific">Acetobacteroides hydrogenigenes</name>
    <dbReference type="NCBI Taxonomy" id="979970"/>
    <lineage>
        <taxon>Bacteria</taxon>
        <taxon>Pseudomonadati</taxon>
        <taxon>Bacteroidota</taxon>
        <taxon>Bacteroidia</taxon>
        <taxon>Bacteroidales</taxon>
        <taxon>Rikenellaceae</taxon>
        <taxon>Acetobacteroides</taxon>
    </lineage>
</organism>
<evidence type="ECO:0000313" key="4">
    <source>
        <dbReference type="EMBL" id="TCN72796.1"/>
    </source>
</evidence>
<evidence type="ECO:0000313" key="5">
    <source>
        <dbReference type="Proteomes" id="UP000294830"/>
    </source>
</evidence>
<comment type="similarity">
    <text evidence="1">Belongs to the 'GDSL' lipolytic enzyme family.</text>
</comment>
<dbReference type="RefSeq" id="WP_131837588.1">
    <property type="nucleotide sequence ID" value="NZ_SLWB01000001.1"/>
</dbReference>
<gene>
    <name evidence="4" type="ORF">CLV25_10114</name>
</gene>
<reference evidence="4 5" key="1">
    <citation type="submission" date="2019-03" db="EMBL/GenBank/DDBJ databases">
        <title>Genomic Encyclopedia of Archaeal and Bacterial Type Strains, Phase II (KMG-II): from individual species to whole genera.</title>
        <authorList>
            <person name="Goeker M."/>
        </authorList>
    </citation>
    <scope>NUCLEOTIDE SEQUENCE [LARGE SCALE GENOMIC DNA]</scope>
    <source>
        <strain evidence="4 5">RL-C</strain>
    </source>
</reference>
<dbReference type="InterPro" id="IPR037459">
    <property type="entry name" value="RhgT-like"/>
</dbReference>
<evidence type="ECO:0000256" key="1">
    <source>
        <dbReference type="ARBA" id="ARBA00008668"/>
    </source>
</evidence>
<protein>
    <submittedName>
        <fullName evidence="4">Lysophospholipase L1-like esterase</fullName>
    </submittedName>
</protein>
<evidence type="ECO:0000256" key="2">
    <source>
        <dbReference type="ARBA" id="ARBA00022801"/>
    </source>
</evidence>
<sequence>MKKILGLIAASMLLFGFISSKPITIYMIGDSTMADKQDKVFPERGWGMFLQQHCKKNVIVQNYAMNGRSTRTFISEGRWQAVLDKLQPGDFVVIQFGHNDQSKEKVDRYTAPDDFKANMRRFVLEARAKGATPILCTPVVRRRFNDKGEFYDVHGEYPDLTRSVAKETSTELVDMHKLSEAIVREHGAEGSVKMFVHLKPGELACAPEGKIDDTHFNEYGANLIANQFVKNSIEQKLSISKFLK</sequence>
<dbReference type="Gene3D" id="3.40.50.1110">
    <property type="entry name" value="SGNH hydrolase"/>
    <property type="match status" value="1"/>
</dbReference>
<dbReference type="Pfam" id="PF13472">
    <property type="entry name" value="Lipase_GDSL_2"/>
    <property type="match status" value="1"/>
</dbReference>
<accession>A0A4R2EVT2</accession>
<dbReference type="CDD" id="cd01821">
    <property type="entry name" value="Rhamnogalacturan_acetylesterase_like"/>
    <property type="match status" value="1"/>
</dbReference>
<dbReference type="AlphaFoldDB" id="A0A4R2EVT2"/>
<dbReference type="SUPFAM" id="SSF52266">
    <property type="entry name" value="SGNH hydrolase"/>
    <property type="match status" value="1"/>
</dbReference>
<dbReference type="EMBL" id="SLWB01000001">
    <property type="protein sequence ID" value="TCN72796.1"/>
    <property type="molecule type" value="Genomic_DNA"/>
</dbReference>
<dbReference type="Proteomes" id="UP000294830">
    <property type="component" value="Unassembled WGS sequence"/>
</dbReference>
<evidence type="ECO:0000259" key="3">
    <source>
        <dbReference type="Pfam" id="PF13472"/>
    </source>
</evidence>
<keyword evidence="5" id="KW-1185">Reference proteome</keyword>
<dbReference type="InterPro" id="IPR013830">
    <property type="entry name" value="SGNH_hydro"/>
</dbReference>
<keyword evidence="2" id="KW-0378">Hydrolase</keyword>
<dbReference type="PANTHER" id="PTHR43695:SF1">
    <property type="entry name" value="RHAMNOGALACTURONAN ACETYLESTERASE"/>
    <property type="match status" value="1"/>
</dbReference>